<keyword evidence="2" id="KW-1185">Reference proteome</keyword>
<protein>
    <submittedName>
        <fullName evidence="1">Eukaryotic integral membrane protein-domain-containing protein</fullName>
    </submittedName>
</protein>
<proteinExistence type="predicted"/>
<name>A0ACB8QIC5_9AGAM</name>
<reference evidence="1" key="2">
    <citation type="journal article" date="2022" name="New Phytol.">
        <title>Evolutionary transition to the ectomycorrhizal habit in the genomes of a hyperdiverse lineage of mushroom-forming fungi.</title>
        <authorList>
            <person name="Looney B."/>
            <person name="Miyauchi S."/>
            <person name="Morin E."/>
            <person name="Drula E."/>
            <person name="Courty P.E."/>
            <person name="Kohler A."/>
            <person name="Kuo A."/>
            <person name="LaButti K."/>
            <person name="Pangilinan J."/>
            <person name="Lipzen A."/>
            <person name="Riley R."/>
            <person name="Andreopoulos W."/>
            <person name="He G."/>
            <person name="Johnson J."/>
            <person name="Nolan M."/>
            <person name="Tritt A."/>
            <person name="Barry K.W."/>
            <person name="Grigoriev I.V."/>
            <person name="Nagy L.G."/>
            <person name="Hibbett D."/>
            <person name="Henrissat B."/>
            <person name="Matheny P.B."/>
            <person name="Labbe J."/>
            <person name="Martin F.M."/>
        </authorList>
    </citation>
    <scope>NUCLEOTIDE SEQUENCE</scope>
    <source>
        <strain evidence="1">EC-137</strain>
    </source>
</reference>
<organism evidence="1 2">
    <name type="scientific">Vararia minispora EC-137</name>
    <dbReference type="NCBI Taxonomy" id="1314806"/>
    <lineage>
        <taxon>Eukaryota</taxon>
        <taxon>Fungi</taxon>
        <taxon>Dikarya</taxon>
        <taxon>Basidiomycota</taxon>
        <taxon>Agaricomycotina</taxon>
        <taxon>Agaricomycetes</taxon>
        <taxon>Russulales</taxon>
        <taxon>Lachnocladiaceae</taxon>
        <taxon>Vararia</taxon>
    </lineage>
</organism>
<reference evidence="1" key="1">
    <citation type="submission" date="2021-02" db="EMBL/GenBank/DDBJ databases">
        <authorList>
            <consortium name="DOE Joint Genome Institute"/>
            <person name="Ahrendt S."/>
            <person name="Looney B.P."/>
            <person name="Miyauchi S."/>
            <person name="Morin E."/>
            <person name="Drula E."/>
            <person name="Courty P.E."/>
            <person name="Chicoki N."/>
            <person name="Fauchery L."/>
            <person name="Kohler A."/>
            <person name="Kuo A."/>
            <person name="Labutti K."/>
            <person name="Pangilinan J."/>
            <person name="Lipzen A."/>
            <person name="Riley R."/>
            <person name="Andreopoulos W."/>
            <person name="He G."/>
            <person name="Johnson J."/>
            <person name="Barry K.W."/>
            <person name="Grigoriev I.V."/>
            <person name="Nagy L."/>
            <person name="Hibbett D."/>
            <person name="Henrissat B."/>
            <person name="Matheny P.B."/>
            <person name="Labbe J."/>
            <person name="Martin F."/>
        </authorList>
    </citation>
    <scope>NUCLEOTIDE SEQUENCE</scope>
    <source>
        <strain evidence="1">EC-137</strain>
    </source>
</reference>
<gene>
    <name evidence="1" type="ORF">K488DRAFT_52158</name>
</gene>
<evidence type="ECO:0000313" key="1">
    <source>
        <dbReference type="EMBL" id="KAI0031402.1"/>
    </source>
</evidence>
<comment type="caution">
    <text evidence="1">The sequence shown here is derived from an EMBL/GenBank/DDBJ whole genome shotgun (WGS) entry which is preliminary data.</text>
</comment>
<dbReference type="EMBL" id="MU273581">
    <property type="protein sequence ID" value="KAI0031402.1"/>
    <property type="molecule type" value="Genomic_DNA"/>
</dbReference>
<sequence length="338" mass="37399">MAMLSSPIQIIASTPIVTRAWSATTLGLSLVYLWIQWSSTIPYPLPYLTLIPGESYVFPWTLLTSALVETSIIEAHGQLIVTLIVVPPCLRYLEKLWGAAETAKFIVFTIVVSNIIAFCFNWIEFTVTRNADLFLFGMEYHGQMALQIGILVAFTQIIPEHQVQVLGIIKCRVKTLPMAYVTFSTVICILGFQCPYIVIQFGFLFSWVWLRFYKKNTIDSLGGGYSYGDRSETFAIVNWFPPFLHKPIGALGNFIYANASRYHLIPTSSTDIEANNFTPGGARAEAERRRQMALKALDQRVANSSSPANGTASSKSTAGQAEPPAENEDGDIGASSSR</sequence>
<dbReference type="Proteomes" id="UP000814128">
    <property type="component" value="Unassembled WGS sequence"/>
</dbReference>
<evidence type="ECO:0000313" key="2">
    <source>
        <dbReference type="Proteomes" id="UP000814128"/>
    </source>
</evidence>
<accession>A0ACB8QIC5</accession>